<dbReference type="SUPFAM" id="SSF46785">
    <property type="entry name" value="Winged helix' DNA-binding domain"/>
    <property type="match status" value="1"/>
</dbReference>
<dbReference type="Gene3D" id="1.10.10.10">
    <property type="entry name" value="Winged helix-like DNA-binding domain superfamily/Winged helix DNA-binding domain"/>
    <property type="match status" value="1"/>
</dbReference>
<dbReference type="InterPro" id="IPR000524">
    <property type="entry name" value="Tscrpt_reg_HTH_GntR"/>
</dbReference>
<dbReference type="InterPro" id="IPR036390">
    <property type="entry name" value="WH_DNA-bd_sf"/>
</dbReference>
<dbReference type="PANTHER" id="PTHR43537">
    <property type="entry name" value="TRANSCRIPTIONAL REGULATOR, GNTR FAMILY"/>
    <property type="match status" value="1"/>
</dbReference>
<proteinExistence type="predicted"/>
<evidence type="ECO:0000256" key="3">
    <source>
        <dbReference type="ARBA" id="ARBA00023163"/>
    </source>
</evidence>
<dbReference type="RefSeq" id="WP_200501488.1">
    <property type="nucleotide sequence ID" value="NZ_JAEDAJ010000002.1"/>
</dbReference>
<dbReference type="SUPFAM" id="SSF48008">
    <property type="entry name" value="GntR ligand-binding domain-like"/>
    <property type="match status" value="1"/>
</dbReference>
<organism evidence="5 6">
    <name type="scientific">Brachybacterium halotolerans</name>
    <dbReference type="NCBI Taxonomy" id="2795215"/>
    <lineage>
        <taxon>Bacteria</taxon>
        <taxon>Bacillati</taxon>
        <taxon>Actinomycetota</taxon>
        <taxon>Actinomycetes</taxon>
        <taxon>Micrococcales</taxon>
        <taxon>Dermabacteraceae</taxon>
        <taxon>Brachybacterium</taxon>
    </lineage>
</organism>
<dbReference type="PROSITE" id="PS50949">
    <property type="entry name" value="HTH_GNTR"/>
    <property type="match status" value="1"/>
</dbReference>
<evidence type="ECO:0000313" key="6">
    <source>
        <dbReference type="Proteomes" id="UP000612352"/>
    </source>
</evidence>
<feature type="domain" description="HTH gntR-type" evidence="4">
    <location>
        <begin position="13"/>
        <end position="80"/>
    </location>
</feature>
<sequence>MNFENDESASPAQAAAERAYEHVKGAIIRGELAGGESVSENALRRELDLSRTPMHEAFLRLAAEGLLSLEHRRGAVVRPMPPHEARDVLEMREAIESAAAARVIADGAAGDLASALESLLEEQSRAIEAEDVPVFIDADSRFHSAVIEGSGNTVAVMFTATLRDRQQRLRHQLMRVRPEQLQASLEHHRELARALAEGDATAYARTLHEHVASHRGAL</sequence>
<dbReference type="Pfam" id="PF07729">
    <property type="entry name" value="FCD"/>
    <property type="match status" value="1"/>
</dbReference>
<dbReference type="SMART" id="SM00345">
    <property type="entry name" value="HTH_GNTR"/>
    <property type="match status" value="1"/>
</dbReference>
<dbReference type="EMBL" id="JAEDAJ010000002">
    <property type="protein sequence ID" value="MBK0330836.1"/>
    <property type="molecule type" value="Genomic_DNA"/>
</dbReference>
<dbReference type="Pfam" id="PF00392">
    <property type="entry name" value="GntR"/>
    <property type="match status" value="1"/>
</dbReference>
<keyword evidence="2" id="KW-0238">DNA-binding</keyword>
<name>A0ABS1B880_9MICO</name>
<reference evidence="5 6" key="1">
    <citation type="submission" date="2020-12" db="EMBL/GenBank/DDBJ databases">
        <title>Brachybacterium sp. MASK1Z-5, whole genome shotgun sequence.</title>
        <authorList>
            <person name="Tuo L."/>
        </authorList>
    </citation>
    <scope>NUCLEOTIDE SEQUENCE [LARGE SCALE GENOMIC DNA]</scope>
    <source>
        <strain evidence="5 6">MASK1Z-5</strain>
    </source>
</reference>
<accession>A0ABS1B880</accession>
<dbReference type="Gene3D" id="1.20.120.530">
    <property type="entry name" value="GntR ligand-binding domain-like"/>
    <property type="match status" value="1"/>
</dbReference>
<protein>
    <submittedName>
        <fullName evidence="5">GntR family transcriptional regulator</fullName>
    </submittedName>
</protein>
<dbReference type="Proteomes" id="UP000612352">
    <property type="component" value="Unassembled WGS sequence"/>
</dbReference>
<comment type="caution">
    <text evidence="5">The sequence shown here is derived from an EMBL/GenBank/DDBJ whole genome shotgun (WGS) entry which is preliminary data.</text>
</comment>
<dbReference type="InterPro" id="IPR011711">
    <property type="entry name" value="GntR_C"/>
</dbReference>
<dbReference type="PANTHER" id="PTHR43537:SF24">
    <property type="entry name" value="GLUCONATE OPERON TRANSCRIPTIONAL REPRESSOR"/>
    <property type="match status" value="1"/>
</dbReference>
<keyword evidence="3" id="KW-0804">Transcription</keyword>
<dbReference type="InterPro" id="IPR008920">
    <property type="entry name" value="TF_FadR/GntR_C"/>
</dbReference>
<evidence type="ECO:0000256" key="1">
    <source>
        <dbReference type="ARBA" id="ARBA00023015"/>
    </source>
</evidence>
<keyword evidence="1" id="KW-0805">Transcription regulation</keyword>
<evidence type="ECO:0000256" key="2">
    <source>
        <dbReference type="ARBA" id="ARBA00023125"/>
    </source>
</evidence>
<dbReference type="InterPro" id="IPR036388">
    <property type="entry name" value="WH-like_DNA-bd_sf"/>
</dbReference>
<evidence type="ECO:0000259" key="4">
    <source>
        <dbReference type="PROSITE" id="PS50949"/>
    </source>
</evidence>
<keyword evidence="6" id="KW-1185">Reference proteome</keyword>
<gene>
    <name evidence="5" type="ORF">I8D64_05410</name>
</gene>
<dbReference type="SMART" id="SM00895">
    <property type="entry name" value="FCD"/>
    <property type="match status" value="1"/>
</dbReference>
<evidence type="ECO:0000313" key="5">
    <source>
        <dbReference type="EMBL" id="MBK0330836.1"/>
    </source>
</evidence>